<evidence type="ECO:0000313" key="15">
    <source>
        <dbReference type="Proteomes" id="UP000242317"/>
    </source>
</evidence>
<dbReference type="InterPro" id="IPR012910">
    <property type="entry name" value="Plug_dom"/>
</dbReference>
<dbReference type="InterPro" id="IPR036942">
    <property type="entry name" value="Beta-barrel_TonB_sf"/>
</dbReference>
<evidence type="ECO:0000256" key="3">
    <source>
        <dbReference type="ARBA" id="ARBA00022452"/>
    </source>
</evidence>
<feature type="chain" id="PRO_5017444619" evidence="11">
    <location>
        <begin position="24"/>
        <end position="726"/>
    </location>
</feature>
<evidence type="ECO:0000259" key="13">
    <source>
        <dbReference type="Pfam" id="PF07715"/>
    </source>
</evidence>
<gene>
    <name evidence="14" type="ORF">SAMN05421749_102463</name>
</gene>
<evidence type="ECO:0000256" key="10">
    <source>
        <dbReference type="SAM" id="MobiDB-lite"/>
    </source>
</evidence>
<dbReference type="Pfam" id="PF07715">
    <property type="entry name" value="Plug"/>
    <property type="match status" value="1"/>
</dbReference>
<keyword evidence="3 8" id="KW-1134">Transmembrane beta strand</keyword>
<dbReference type="Pfam" id="PF00593">
    <property type="entry name" value="TonB_dep_Rec_b-barrel"/>
    <property type="match status" value="1"/>
</dbReference>
<protein>
    <submittedName>
        <fullName evidence="14">Iron complex outermembrane recepter protein</fullName>
    </submittedName>
</protein>
<evidence type="ECO:0000313" key="14">
    <source>
        <dbReference type="EMBL" id="SDB96897.1"/>
    </source>
</evidence>
<keyword evidence="7 8" id="KW-0998">Cell outer membrane</keyword>
<evidence type="ECO:0000256" key="4">
    <source>
        <dbReference type="ARBA" id="ARBA00022692"/>
    </source>
</evidence>
<dbReference type="RefSeq" id="WP_092617204.1">
    <property type="nucleotide sequence ID" value="NZ_FMYK01000002.1"/>
</dbReference>
<evidence type="ECO:0000256" key="11">
    <source>
        <dbReference type="SAM" id="SignalP"/>
    </source>
</evidence>
<sequence>MRVAYTQLSLAITAILLSGVVHAEVDHVEVDQVETVNTKTAVQQSQNVTTTKDEIIEGTATKSTEPQVHQLQVITVQAHPLSQSENDLVQASNIIEKEQLSQGATTLGDALNGQLGIHSDNFGAGASRPVIRGQTAPRVKVLTDSSEVMDASQISPDHASTVDPALARRIEVLRGPSTLLYGGGAVGGVVNVLDEKIPTQMPEGAVDGEVHLRGNTVANEKLGAAGITVGLGEQFALRLEGDKREADDYAVSGYTHDGEKEKRVNGTWNEGQNVSIGLSWIGDRGYAGVAYSERKDQYALPGHSHEYEGCHPHGTHLHCGSHDDHDEEGEDHDHEAHAHEDAPWVDLESKRIDFRAEYQQPFAGIETVRARAGYTDYQHDEIDDGAVSTTFKNKGYDGRLEFVHVPLAGWEGVFGAQYSNSEFQALGAEAFLPKTTTENLAGFLIEHYQWNDVHFEVGARVEQQQIDATESGLKDYDDTAYSASASAKWQFAPEYAASIAYSYGERMPNAQELYANGVHLATNTYEIGNENLDKEKSHNIEIGLSKDAGDLGFALNAFYNQVDDYIYANTLDRYENFRLVEYQQRDADFIGAEGQISYQFSPIYQGKIFADHVQAQFKDNSDLPRIPATRTGMRFDADFTDGIHGGVEYIYGFEQDRIADFEEKTSDYHLVNLDISYEQQPSDSWSYQVYLKANNLFDQTYYNHASYLSSIPQQGRNFTSGIRFRF</sequence>
<dbReference type="Proteomes" id="UP000242317">
    <property type="component" value="Unassembled WGS sequence"/>
</dbReference>
<dbReference type="EMBL" id="FMYK01000002">
    <property type="protein sequence ID" value="SDB96897.1"/>
    <property type="molecule type" value="Genomic_DNA"/>
</dbReference>
<comment type="similarity">
    <text evidence="8 9">Belongs to the TonB-dependent receptor family.</text>
</comment>
<organism evidence="14 15">
    <name type="scientific">Acinetobacter marinus</name>
    <dbReference type="NCBI Taxonomy" id="281375"/>
    <lineage>
        <taxon>Bacteria</taxon>
        <taxon>Pseudomonadati</taxon>
        <taxon>Pseudomonadota</taxon>
        <taxon>Gammaproteobacteria</taxon>
        <taxon>Moraxellales</taxon>
        <taxon>Moraxellaceae</taxon>
        <taxon>Acinetobacter</taxon>
    </lineage>
</organism>
<evidence type="ECO:0000256" key="2">
    <source>
        <dbReference type="ARBA" id="ARBA00022448"/>
    </source>
</evidence>
<dbReference type="SUPFAM" id="SSF56935">
    <property type="entry name" value="Porins"/>
    <property type="match status" value="1"/>
</dbReference>
<evidence type="ECO:0000256" key="8">
    <source>
        <dbReference type="PROSITE-ProRule" id="PRU01360"/>
    </source>
</evidence>
<keyword evidence="4 8" id="KW-0812">Transmembrane</keyword>
<evidence type="ECO:0000256" key="6">
    <source>
        <dbReference type="ARBA" id="ARBA00023136"/>
    </source>
</evidence>
<dbReference type="InterPro" id="IPR000531">
    <property type="entry name" value="Beta-barrel_TonB"/>
</dbReference>
<dbReference type="Gene3D" id="2.40.170.20">
    <property type="entry name" value="TonB-dependent receptor, beta-barrel domain"/>
    <property type="match status" value="1"/>
</dbReference>
<evidence type="ECO:0000256" key="9">
    <source>
        <dbReference type="RuleBase" id="RU003357"/>
    </source>
</evidence>
<keyword evidence="15" id="KW-1185">Reference proteome</keyword>
<dbReference type="GO" id="GO:0015344">
    <property type="term" value="F:siderophore uptake transmembrane transporter activity"/>
    <property type="evidence" value="ECO:0007669"/>
    <property type="project" value="TreeGrafter"/>
</dbReference>
<evidence type="ECO:0000259" key="12">
    <source>
        <dbReference type="Pfam" id="PF00593"/>
    </source>
</evidence>
<dbReference type="InterPro" id="IPR039426">
    <property type="entry name" value="TonB-dep_rcpt-like"/>
</dbReference>
<dbReference type="PANTHER" id="PTHR30069:SF40">
    <property type="entry name" value="TONB-DEPENDENT RECEPTOR NMB0964-RELATED"/>
    <property type="match status" value="1"/>
</dbReference>
<proteinExistence type="inferred from homology"/>
<keyword evidence="11" id="KW-0732">Signal</keyword>
<dbReference type="AlphaFoldDB" id="A0A1G6HRH0"/>
<dbReference type="PANTHER" id="PTHR30069">
    <property type="entry name" value="TONB-DEPENDENT OUTER MEMBRANE RECEPTOR"/>
    <property type="match status" value="1"/>
</dbReference>
<evidence type="ECO:0000256" key="5">
    <source>
        <dbReference type="ARBA" id="ARBA00023077"/>
    </source>
</evidence>
<feature type="region of interest" description="Disordered" evidence="10">
    <location>
        <begin position="319"/>
        <end position="339"/>
    </location>
</feature>
<evidence type="ECO:0000256" key="7">
    <source>
        <dbReference type="ARBA" id="ARBA00023237"/>
    </source>
</evidence>
<feature type="domain" description="TonB-dependent receptor-like beta-barrel" evidence="12">
    <location>
        <begin position="344"/>
        <end position="696"/>
    </location>
</feature>
<keyword evidence="2 8" id="KW-0813">Transport</keyword>
<dbReference type="GO" id="GO:0044718">
    <property type="term" value="P:siderophore transmembrane transport"/>
    <property type="evidence" value="ECO:0007669"/>
    <property type="project" value="TreeGrafter"/>
</dbReference>
<keyword evidence="6 8" id="KW-0472">Membrane</keyword>
<dbReference type="OrthoDB" id="9795928at2"/>
<accession>A0A1G6HRH0</accession>
<name>A0A1G6HRH0_9GAMM</name>
<dbReference type="GO" id="GO:0009279">
    <property type="term" value="C:cell outer membrane"/>
    <property type="evidence" value="ECO:0007669"/>
    <property type="project" value="UniProtKB-SubCell"/>
</dbReference>
<feature type="domain" description="TonB-dependent receptor plug" evidence="13">
    <location>
        <begin position="86"/>
        <end position="189"/>
    </location>
</feature>
<dbReference type="InterPro" id="IPR037066">
    <property type="entry name" value="Plug_dom_sf"/>
</dbReference>
<evidence type="ECO:0000256" key="1">
    <source>
        <dbReference type="ARBA" id="ARBA00004571"/>
    </source>
</evidence>
<reference evidence="15" key="1">
    <citation type="submission" date="2016-09" db="EMBL/GenBank/DDBJ databases">
        <authorList>
            <person name="Varghese N."/>
            <person name="Submissions S."/>
        </authorList>
    </citation>
    <scope>NUCLEOTIDE SEQUENCE [LARGE SCALE GENOMIC DNA]</scope>
    <source>
        <strain evidence="15">ANC 3699</strain>
    </source>
</reference>
<dbReference type="PROSITE" id="PS52016">
    <property type="entry name" value="TONB_DEPENDENT_REC_3"/>
    <property type="match status" value="1"/>
</dbReference>
<comment type="subcellular location">
    <subcellularLocation>
        <location evidence="1 8">Cell outer membrane</location>
        <topology evidence="1 8">Multi-pass membrane protein</topology>
    </subcellularLocation>
</comment>
<feature type="signal peptide" evidence="11">
    <location>
        <begin position="1"/>
        <end position="23"/>
    </location>
</feature>
<dbReference type="Gene3D" id="2.170.130.10">
    <property type="entry name" value="TonB-dependent receptor, plug domain"/>
    <property type="match status" value="1"/>
</dbReference>
<keyword evidence="5 9" id="KW-0798">TonB box</keyword>